<comment type="caution">
    <text evidence="2">The sequence shown here is derived from an EMBL/GenBank/DDBJ whole genome shotgun (WGS) entry which is preliminary data.</text>
</comment>
<evidence type="ECO:0000313" key="2">
    <source>
        <dbReference type="EMBL" id="MBL3688802.1"/>
    </source>
</evidence>
<dbReference type="PIRSF" id="PIRSF010372">
    <property type="entry name" value="PaiB"/>
    <property type="match status" value="1"/>
</dbReference>
<dbReference type="EMBL" id="QYAD01000001">
    <property type="protein sequence ID" value="MBL3688802.1"/>
    <property type="molecule type" value="Genomic_DNA"/>
</dbReference>
<reference evidence="2 3" key="1">
    <citation type="submission" date="2018-09" db="EMBL/GenBank/DDBJ databases">
        <title>Comparative genomics of Leucobacter spp.</title>
        <authorList>
            <person name="Reis A.C."/>
            <person name="Kolvenbach B.A."/>
            <person name="Corvini P.F.X."/>
            <person name="Nunes O.C."/>
        </authorList>
    </citation>
    <scope>NUCLEOTIDE SEQUENCE [LARGE SCALE GENOMIC DNA]</scope>
    <source>
        <strain evidence="2 3">L-1</strain>
    </source>
</reference>
<protein>
    <submittedName>
        <fullName evidence="2">FMN-binding negative transcriptional regulator</fullName>
    </submittedName>
</protein>
<dbReference type="InterPro" id="IPR007396">
    <property type="entry name" value="TR_PAI2-type"/>
</dbReference>
<dbReference type="SUPFAM" id="SSF50475">
    <property type="entry name" value="FMN-binding split barrel"/>
    <property type="match status" value="1"/>
</dbReference>
<keyword evidence="3" id="KW-1185">Reference proteome</keyword>
<evidence type="ECO:0000256" key="1">
    <source>
        <dbReference type="SAM" id="MobiDB-lite"/>
    </source>
</evidence>
<accession>A0ABS1SNU5</accession>
<sequence length="220" mass="24253">MHSFPSYPAPTPADAVAFVRDHPFAILATSLPGAAPIATHTPVVFPPGVVAGDSLVGVRLWGHIGRANPHWQYFAEHPEMLLIFSTSHAYVSPSSYEFTPAVPTLDYATVHLTGRVTLFSEPEALAVVERTVEVFEARRSQPWPMEPSQHVFRKIIGGVVAFAIDIETENSMFKLSQDMEPDVHERVRQDLSAGQHQHPDVADLMGQVGTCPHSRKRSED</sequence>
<dbReference type="PANTHER" id="PTHR35802:SF1">
    <property type="entry name" value="PROTEASE SYNTHASE AND SPORULATION PROTEIN PAI 2"/>
    <property type="match status" value="1"/>
</dbReference>
<name>A0ABS1SNU5_9MICO</name>
<dbReference type="Gene3D" id="2.30.110.10">
    <property type="entry name" value="Electron Transport, Fmn-binding Protein, Chain A"/>
    <property type="match status" value="1"/>
</dbReference>
<dbReference type="Pfam" id="PF04299">
    <property type="entry name" value="FMN_bind_2"/>
    <property type="match status" value="1"/>
</dbReference>
<dbReference type="PANTHER" id="PTHR35802">
    <property type="entry name" value="PROTEASE SYNTHASE AND SPORULATION PROTEIN PAI 2"/>
    <property type="match status" value="1"/>
</dbReference>
<organism evidence="2 3">
    <name type="scientific">Leucobacter chromiireducens subsp. chromiireducens</name>
    <dbReference type="NCBI Taxonomy" id="660067"/>
    <lineage>
        <taxon>Bacteria</taxon>
        <taxon>Bacillati</taxon>
        <taxon>Actinomycetota</taxon>
        <taxon>Actinomycetes</taxon>
        <taxon>Micrococcales</taxon>
        <taxon>Microbacteriaceae</taxon>
        <taxon>Leucobacter</taxon>
    </lineage>
</organism>
<feature type="region of interest" description="Disordered" evidence="1">
    <location>
        <begin position="193"/>
        <end position="220"/>
    </location>
</feature>
<dbReference type="RefSeq" id="WP_202380812.1">
    <property type="nucleotide sequence ID" value="NZ_BAAAMA010000003.1"/>
</dbReference>
<dbReference type="Proteomes" id="UP001646141">
    <property type="component" value="Unassembled WGS sequence"/>
</dbReference>
<gene>
    <name evidence="2" type="ORF">D3226_02355</name>
</gene>
<proteinExistence type="predicted"/>
<dbReference type="InterPro" id="IPR012349">
    <property type="entry name" value="Split_barrel_FMN-bd"/>
</dbReference>
<evidence type="ECO:0000313" key="3">
    <source>
        <dbReference type="Proteomes" id="UP001646141"/>
    </source>
</evidence>